<dbReference type="SUPFAM" id="SSF52172">
    <property type="entry name" value="CheY-like"/>
    <property type="match status" value="1"/>
</dbReference>
<evidence type="ECO:0000313" key="5">
    <source>
        <dbReference type="Proteomes" id="UP000177698"/>
    </source>
</evidence>
<gene>
    <name evidence="4" type="ORF">A2954_05280</name>
</gene>
<name>A0A1F7IF58_9BACT</name>
<sequence length="125" mass="14287">MKLLLIEDDIFFRRFYVEKLKEKGFVVEEADDGEQGLEKLKTFKPDLAVLDIIMPKKDGFEVLRSMQQDPTLKRIPVLVFSTLGQETDVEKAKSLGASDYVNKSLFDFNQLLAKINTLTKSNPKS</sequence>
<evidence type="ECO:0000256" key="2">
    <source>
        <dbReference type="PROSITE-ProRule" id="PRU00169"/>
    </source>
</evidence>
<proteinExistence type="predicted"/>
<dbReference type="SMART" id="SM00448">
    <property type="entry name" value="REC"/>
    <property type="match status" value="1"/>
</dbReference>
<dbReference type="InterPro" id="IPR011006">
    <property type="entry name" value="CheY-like_superfamily"/>
</dbReference>
<dbReference type="InterPro" id="IPR050595">
    <property type="entry name" value="Bact_response_regulator"/>
</dbReference>
<dbReference type="Proteomes" id="UP000177698">
    <property type="component" value="Unassembled WGS sequence"/>
</dbReference>
<dbReference type="InterPro" id="IPR001789">
    <property type="entry name" value="Sig_transdc_resp-reg_receiver"/>
</dbReference>
<comment type="caution">
    <text evidence="4">The sequence shown here is derived from an EMBL/GenBank/DDBJ whole genome shotgun (WGS) entry which is preliminary data.</text>
</comment>
<feature type="modified residue" description="4-aspartylphosphate" evidence="2">
    <location>
        <position position="51"/>
    </location>
</feature>
<evidence type="ECO:0000313" key="4">
    <source>
        <dbReference type="EMBL" id="OGK41993.1"/>
    </source>
</evidence>
<dbReference type="STRING" id="1802056.A2954_05280"/>
<reference evidence="4 5" key="1">
    <citation type="journal article" date="2016" name="Nat. Commun.">
        <title>Thousands of microbial genomes shed light on interconnected biogeochemical processes in an aquifer system.</title>
        <authorList>
            <person name="Anantharaman K."/>
            <person name="Brown C.T."/>
            <person name="Hug L.A."/>
            <person name="Sharon I."/>
            <person name="Castelle C.J."/>
            <person name="Probst A.J."/>
            <person name="Thomas B.C."/>
            <person name="Singh A."/>
            <person name="Wilkins M.J."/>
            <person name="Karaoz U."/>
            <person name="Brodie E.L."/>
            <person name="Williams K.H."/>
            <person name="Hubbard S.S."/>
            <person name="Banfield J.F."/>
        </authorList>
    </citation>
    <scope>NUCLEOTIDE SEQUENCE [LARGE SCALE GENOMIC DNA]</scope>
</reference>
<dbReference type="PANTHER" id="PTHR44591">
    <property type="entry name" value="STRESS RESPONSE REGULATOR PROTEIN 1"/>
    <property type="match status" value="1"/>
</dbReference>
<dbReference type="EMBL" id="MGAG01000007">
    <property type="protein sequence ID" value="OGK41993.1"/>
    <property type="molecule type" value="Genomic_DNA"/>
</dbReference>
<dbReference type="Pfam" id="PF00072">
    <property type="entry name" value="Response_reg"/>
    <property type="match status" value="1"/>
</dbReference>
<dbReference type="PROSITE" id="PS50110">
    <property type="entry name" value="RESPONSE_REGULATORY"/>
    <property type="match status" value="1"/>
</dbReference>
<organism evidence="4 5">
    <name type="scientific">Candidatus Roizmanbacteria bacterium RIFCSPLOWO2_01_FULL_37_12</name>
    <dbReference type="NCBI Taxonomy" id="1802056"/>
    <lineage>
        <taxon>Bacteria</taxon>
        <taxon>Candidatus Roizmaniibacteriota</taxon>
    </lineage>
</organism>
<accession>A0A1F7IF58</accession>
<keyword evidence="1 2" id="KW-0597">Phosphoprotein</keyword>
<evidence type="ECO:0000256" key="1">
    <source>
        <dbReference type="ARBA" id="ARBA00022553"/>
    </source>
</evidence>
<protein>
    <recommendedName>
        <fullName evidence="3">Response regulatory domain-containing protein</fullName>
    </recommendedName>
</protein>
<feature type="domain" description="Response regulatory" evidence="3">
    <location>
        <begin position="2"/>
        <end position="118"/>
    </location>
</feature>
<evidence type="ECO:0000259" key="3">
    <source>
        <dbReference type="PROSITE" id="PS50110"/>
    </source>
</evidence>
<dbReference type="AlphaFoldDB" id="A0A1F7IF58"/>
<dbReference type="Gene3D" id="3.40.50.2300">
    <property type="match status" value="1"/>
</dbReference>
<dbReference type="GO" id="GO:0000160">
    <property type="term" value="P:phosphorelay signal transduction system"/>
    <property type="evidence" value="ECO:0007669"/>
    <property type="project" value="InterPro"/>
</dbReference>
<dbReference type="PANTHER" id="PTHR44591:SF3">
    <property type="entry name" value="RESPONSE REGULATORY DOMAIN-CONTAINING PROTEIN"/>
    <property type="match status" value="1"/>
</dbReference>